<protein>
    <recommendedName>
        <fullName evidence="2">Phosphorylase b kinase regulatory subunit</fullName>
    </recommendedName>
</protein>
<proteinExistence type="inferred from homology"/>
<dbReference type="PANTHER" id="PTHR10749">
    <property type="entry name" value="PHOSPHORYLASE B KINASE REGULATORY SUBUNIT"/>
    <property type="match status" value="1"/>
</dbReference>
<evidence type="ECO:0000256" key="1">
    <source>
        <dbReference type="ARBA" id="ARBA00023277"/>
    </source>
</evidence>
<dbReference type="EMBL" id="UYYF01000745">
    <property type="protein sequence ID" value="VDM99024.1"/>
    <property type="molecule type" value="Genomic_DNA"/>
</dbReference>
<dbReference type="AlphaFoldDB" id="A0A0N5CRK4"/>
<dbReference type="Pfam" id="PF19292">
    <property type="entry name" value="KPBB_C"/>
    <property type="match status" value="1"/>
</dbReference>
<keyword evidence="1 2" id="KW-0119">Carbohydrate metabolism</keyword>
<evidence type="ECO:0000313" key="5">
    <source>
        <dbReference type="Proteomes" id="UP000276776"/>
    </source>
</evidence>
<comment type="pathway">
    <text evidence="2">Glycan biosynthesis; glycogen metabolism.</text>
</comment>
<comment type="similarity">
    <text evidence="2">Belongs to the phosphorylase b kinase regulatory chain family.</text>
</comment>
<keyword evidence="5" id="KW-1185">Reference proteome</keyword>
<gene>
    <name evidence="4" type="ORF">TCLT_LOCUS2855</name>
</gene>
<dbReference type="WBParaSite" id="TCLT_0000285401-mRNA-1">
    <property type="protein sequence ID" value="TCLT_0000285401-mRNA-1"/>
    <property type="gene ID" value="TCLT_0000285401"/>
</dbReference>
<dbReference type="UniPathway" id="UPA00163"/>
<comment type="function">
    <text evidence="2">Phosphorylase b kinase catalyzes the phosphorylation of serine in certain substrates, including troponin I.</text>
</comment>
<evidence type="ECO:0000256" key="2">
    <source>
        <dbReference type="RuleBase" id="RU364123"/>
    </source>
</evidence>
<dbReference type="GO" id="GO:0005516">
    <property type="term" value="F:calmodulin binding"/>
    <property type="evidence" value="ECO:0007669"/>
    <property type="project" value="UniProtKB-KW"/>
</dbReference>
<keyword evidence="2" id="KW-0472">Membrane</keyword>
<dbReference type="Proteomes" id="UP000276776">
    <property type="component" value="Unassembled WGS sequence"/>
</dbReference>
<reference evidence="6" key="1">
    <citation type="submission" date="2017-02" db="UniProtKB">
        <authorList>
            <consortium name="WormBaseParasite"/>
        </authorList>
    </citation>
    <scope>IDENTIFICATION</scope>
</reference>
<sequence length="423" mass="48066">MDTSSAELSAARMPKHVTLGVRNCREVTITAPTTPDEITGVLFNSCPENEPQAAVLQQELIIACSDLIAQKPFAFDGVLTIRLSWLADAISLMLNYMQSTGNIRKDSVIGKLNLSLSCTSSIHTSKCVEFECLASHVHGNNFVKNLISSRRPFLVFMYYMYRNCSTHCFLETDQSLSVYDLPPIVIKDVVVALLTKKYWHLLTPLQSRRLNGSLNRVPINFYDSVWKILERTQGGIVIAGRNLPQQPTLSDMTQFELTFAYKIESMLSVIGHPEYRHVLVELLCIIAIILERNCELIFSDKLDLDQLIFSAFRLYCSENGIRDMDDMTPFYELDNSDFTKNSSANYLTRVYQISILFYWYDRRLKMCISSARNFQSVVDCMLSGTLLNRRNTSTFMSGDSLRLTPMFLSERSDDQGYSSCSVS</sequence>
<feature type="domain" description="Phosphorylase b kinase regulatory subunit alpha/beta C-terminal" evidence="3">
    <location>
        <begin position="205"/>
        <end position="319"/>
    </location>
</feature>
<keyword evidence="2" id="KW-0449">Lipoprotein</keyword>
<comment type="subcellular location">
    <subcellularLocation>
        <location evidence="2">Cell membrane</location>
        <topology evidence="2">Lipid-anchor</topology>
        <orientation evidence="2">Cytoplasmic side</orientation>
    </subcellularLocation>
</comment>
<dbReference type="GO" id="GO:0005886">
    <property type="term" value="C:plasma membrane"/>
    <property type="evidence" value="ECO:0007669"/>
    <property type="project" value="UniProtKB-SubCell"/>
</dbReference>
<dbReference type="GO" id="GO:0005964">
    <property type="term" value="C:phosphorylase kinase complex"/>
    <property type="evidence" value="ECO:0007669"/>
    <property type="project" value="TreeGrafter"/>
</dbReference>
<keyword evidence="2" id="KW-0112">Calmodulin-binding</keyword>
<dbReference type="InterPro" id="IPR008734">
    <property type="entry name" value="PHK_A/B_su"/>
</dbReference>
<reference evidence="4 5" key="2">
    <citation type="submission" date="2018-11" db="EMBL/GenBank/DDBJ databases">
        <authorList>
            <consortium name="Pathogen Informatics"/>
        </authorList>
    </citation>
    <scope>NUCLEOTIDE SEQUENCE [LARGE SCALE GENOMIC DNA]</scope>
</reference>
<dbReference type="STRING" id="103827.A0A0N5CRK4"/>
<accession>A0A0N5CRK4</accession>
<keyword evidence="2" id="KW-1003">Cell membrane</keyword>
<dbReference type="PANTHER" id="PTHR10749:SF8">
    <property type="entry name" value="PHOSPHORYLASE B KINASE REGULATORY SUBUNIT BETA"/>
    <property type="match status" value="1"/>
</dbReference>
<evidence type="ECO:0000313" key="4">
    <source>
        <dbReference type="EMBL" id="VDM99024.1"/>
    </source>
</evidence>
<keyword evidence="2" id="KW-0636">Prenylation</keyword>
<dbReference type="InterPro" id="IPR045583">
    <property type="entry name" value="KPBA/B_C"/>
</dbReference>
<dbReference type="OrthoDB" id="5971574at2759"/>
<keyword evidence="2" id="KW-0321">Glycogen metabolism</keyword>
<organism evidence="6">
    <name type="scientific">Thelazia callipaeda</name>
    <name type="common">Oriental eyeworm</name>
    <name type="synonym">Parasitic nematode</name>
    <dbReference type="NCBI Taxonomy" id="103827"/>
    <lineage>
        <taxon>Eukaryota</taxon>
        <taxon>Metazoa</taxon>
        <taxon>Ecdysozoa</taxon>
        <taxon>Nematoda</taxon>
        <taxon>Chromadorea</taxon>
        <taxon>Rhabditida</taxon>
        <taxon>Spirurina</taxon>
        <taxon>Spiruromorpha</taxon>
        <taxon>Thelazioidea</taxon>
        <taxon>Thelaziidae</taxon>
        <taxon>Thelazia</taxon>
    </lineage>
</organism>
<dbReference type="GO" id="GO:0005977">
    <property type="term" value="P:glycogen metabolic process"/>
    <property type="evidence" value="ECO:0007669"/>
    <property type="project" value="UniProtKB-UniPathway"/>
</dbReference>
<evidence type="ECO:0000313" key="6">
    <source>
        <dbReference type="WBParaSite" id="TCLT_0000285401-mRNA-1"/>
    </source>
</evidence>
<evidence type="ECO:0000259" key="3">
    <source>
        <dbReference type="Pfam" id="PF19292"/>
    </source>
</evidence>
<name>A0A0N5CRK4_THECL</name>